<dbReference type="GeneID" id="63961693"/>
<dbReference type="Proteomes" id="UP000001803">
    <property type="component" value="Chromosome"/>
</dbReference>
<keyword evidence="2" id="KW-0548">Nucleotidyltransferase</keyword>
<accession>A0A3B6V916</accession>
<dbReference type="GO" id="GO:0016301">
    <property type="term" value="F:kinase activity"/>
    <property type="evidence" value="ECO:0007669"/>
    <property type="project" value="UniProtKB-KW"/>
</dbReference>
<feature type="domain" description="Nucleotidyl transferase" evidence="3">
    <location>
        <begin position="2"/>
        <end position="116"/>
    </location>
</feature>
<gene>
    <name evidence="4" type="ordered locus">BHWA1_00573</name>
</gene>
<organism evidence="4 5">
    <name type="scientific">Brachyspira hyodysenteriae (strain ATCC 49526 / WA1)</name>
    <dbReference type="NCBI Taxonomy" id="565034"/>
    <lineage>
        <taxon>Bacteria</taxon>
        <taxon>Pseudomonadati</taxon>
        <taxon>Spirochaetota</taxon>
        <taxon>Spirochaetia</taxon>
        <taxon>Brachyspirales</taxon>
        <taxon>Brachyspiraceae</taxon>
        <taxon>Brachyspira</taxon>
    </lineage>
</organism>
<dbReference type="SUPFAM" id="SSF56112">
    <property type="entry name" value="Protein kinase-like (PK-like)"/>
    <property type="match status" value="1"/>
</dbReference>
<dbReference type="STRING" id="565034.BHWA1_00573"/>
<dbReference type="EMBL" id="CP001357">
    <property type="protein sequence ID" value="ACN83069.1"/>
    <property type="molecule type" value="Genomic_DNA"/>
</dbReference>
<evidence type="ECO:0000313" key="5">
    <source>
        <dbReference type="Proteomes" id="UP000001803"/>
    </source>
</evidence>
<dbReference type="Gene3D" id="3.30.200.20">
    <property type="entry name" value="Phosphorylase Kinase, domain 1"/>
    <property type="match status" value="1"/>
</dbReference>
<keyword evidence="5" id="KW-1185">Reference proteome</keyword>
<dbReference type="AlphaFoldDB" id="A0A3B6V916"/>
<evidence type="ECO:0000256" key="2">
    <source>
        <dbReference type="ARBA" id="ARBA00022695"/>
    </source>
</evidence>
<dbReference type="PANTHER" id="PTHR43584">
    <property type="entry name" value="NUCLEOTIDYL TRANSFERASE"/>
    <property type="match status" value="1"/>
</dbReference>
<evidence type="ECO:0000256" key="1">
    <source>
        <dbReference type="ARBA" id="ARBA00022679"/>
    </source>
</evidence>
<proteinExistence type="predicted"/>
<reference evidence="4 5" key="1">
    <citation type="journal article" date="2009" name="PLoS ONE">
        <title>Genome sequence of the pathogenic intestinal spirochete Brachyspira hyodysenteriae reveals adaptations to its lifestyle in the porcine large intestine.</title>
        <authorList>
            <person name="Bellgard M.I."/>
            <person name="Wanchanthuek P."/>
            <person name="La T."/>
            <person name="Ryan K."/>
            <person name="Moolhuijzen P."/>
            <person name="Albertyn Z."/>
            <person name="Shaban B."/>
            <person name="Motro Y."/>
            <person name="Dunn D.S."/>
            <person name="Schibeci D."/>
            <person name="Hunter A."/>
            <person name="Barrero R."/>
            <person name="Phillips N.D."/>
            <person name="Hampson D.J."/>
        </authorList>
    </citation>
    <scope>NUCLEOTIDE SEQUENCE [LARGE SCALE GENOMIC DNA]</scope>
    <source>
        <strain evidence="5">ATCC 49526 / WA1</strain>
    </source>
</reference>
<protein>
    <submittedName>
        <fullName evidence="4">Choline kinase</fullName>
    </submittedName>
</protein>
<dbReference type="KEGG" id="bhy:BHWA1_00573"/>
<dbReference type="RefSeq" id="WP_012670120.1">
    <property type="nucleotide sequence ID" value="NC_012225.1"/>
</dbReference>
<dbReference type="CDD" id="cd05151">
    <property type="entry name" value="ChoK-like"/>
    <property type="match status" value="1"/>
</dbReference>
<keyword evidence="4" id="KW-0418">Kinase</keyword>
<dbReference type="GO" id="GO:0016779">
    <property type="term" value="F:nucleotidyltransferase activity"/>
    <property type="evidence" value="ECO:0007669"/>
    <property type="project" value="UniProtKB-KW"/>
</dbReference>
<keyword evidence="1" id="KW-0808">Transferase</keyword>
<dbReference type="SUPFAM" id="SSF53448">
    <property type="entry name" value="Nucleotide-diphospho-sugar transferases"/>
    <property type="match status" value="1"/>
</dbReference>
<dbReference type="PANTHER" id="PTHR43584:SF5">
    <property type="entry name" value="PROTEIN LICC"/>
    <property type="match status" value="1"/>
</dbReference>
<dbReference type="InterPro" id="IPR005835">
    <property type="entry name" value="NTP_transferase_dom"/>
</dbReference>
<dbReference type="InterPro" id="IPR011009">
    <property type="entry name" value="Kinase-like_dom_sf"/>
</dbReference>
<dbReference type="Pfam" id="PF00483">
    <property type="entry name" value="NTP_transferase"/>
    <property type="match status" value="1"/>
</dbReference>
<evidence type="ECO:0000313" key="4">
    <source>
        <dbReference type="EMBL" id="ACN83069.1"/>
    </source>
</evidence>
<dbReference type="Pfam" id="PF01633">
    <property type="entry name" value="Choline_kinase"/>
    <property type="match status" value="1"/>
</dbReference>
<dbReference type="Gene3D" id="3.90.550.10">
    <property type="entry name" value="Spore Coat Polysaccharide Biosynthesis Protein SpsA, Chain A"/>
    <property type="match status" value="1"/>
</dbReference>
<dbReference type="Gene3D" id="3.90.1200.10">
    <property type="match status" value="1"/>
</dbReference>
<dbReference type="InterPro" id="IPR050065">
    <property type="entry name" value="GlmU-like"/>
</dbReference>
<name>A0A3B6V916_BRAHW</name>
<dbReference type="InterPro" id="IPR029044">
    <property type="entry name" value="Nucleotide-diphossugar_trans"/>
</dbReference>
<evidence type="ECO:0000259" key="3">
    <source>
        <dbReference type="Pfam" id="PF00483"/>
    </source>
</evidence>
<sequence length="486" mass="56393">MKAIILAAGKGTRLAPMTLIKPKPLLKVHGKTLLENTVHFLKESNINDITIVTGYKHEIFDEYVSRFGLNKVINKDYDNTNSSYSLKLVIDNIDDDVIIMNGDLYIKSDFIRFIRKDVSQFIGQKLENTIHPTWKYNIDDNNKLISIDENGESGICETGVAYFSKKDLNILKEELIKTDDNKYWEYCVLNSLNKLNFYITEVKDLIYEIDSFSDAITHNLLTSDDIAEQCSDDNKALRLAGLTNYNYKIKFLGEDKVIRIPGIGTESFVDRPAERRVTSIVPLTICPKTEFFDWDVKITNYLEGYHSIVDEDLNTNFFKAFVSTLKKLHSIKLNNHMDFKPMSMHSEISKYESLANRKIVTDTQREFVLSVADEIEQDEQVLCHRDLLYGNIMYNGKDVKLIDFEYSGFSSKYWDLGNFICESNMNEDQRSEFISLYDGADERRVRKAQILVNYIWGYWYIVNNSYEYSKLHIDALINNLNILNVK</sequence>